<keyword evidence="3" id="KW-0804">Transcription</keyword>
<dbReference type="Pfam" id="PF01037">
    <property type="entry name" value="AsnC_trans_reg"/>
    <property type="match status" value="1"/>
</dbReference>
<dbReference type="EMBL" id="JADOUA010000001">
    <property type="protein sequence ID" value="MBG6092032.1"/>
    <property type="molecule type" value="Genomic_DNA"/>
</dbReference>
<protein>
    <submittedName>
        <fullName evidence="5">DNA-binding Lrp family transcriptional regulator</fullName>
    </submittedName>
</protein>
<dbReference type="Gene3D" id="3.30.70.920">
    <property type="match status" value="1"/>
</dbReference>
<evidence type="ECO:0000256" key="2">
    <source>
        <dbReference type="ARBA" id="ARBA00023125"/>
    </source>
</evidence>
<reference evidence="5" key="1">
    <citation type="submission" date="2020-11" db="EMBL/GenBank/DDBJ databases">
        <title>Sequencing the genomes of 1000 actinobacteria strains.</title>
        <authorList>
            <person name="Klenk H.-P."/>
        </authorList>
    </citation>
    <scope>NUCLEOTIDE SEQUENCE</scope>
    <source>
        <strain evidence="5">DSM 43175</strain>
    </source>
</reference>
<dbReference type="InterPro" id="IPR019888">
    <property type="entry name" value="Tscrpt_reg_AsnC-like"/>
</dbReference>
<evidence type="ECO:0000313" key="6">
    <source>
        <dbReference type="Proteomes" id="UP000614047"/>
    </source>
</evidence>
<dbReference type="InterPro" id="IPR000485">
    <property type="entry name" value="AsnC-type_HTH_dom"/>
</dbReference>
<dbReference type="InterPro" id="IPR011008">
    <property type="entry name" value="Dimeric_a/b-barrel"/>
</dbReference>
<dbReference type="InterPro" id="IPR036390">
    <property type="entry name" value="WH_DNA-bd_sf"/>
</dbReference>
<dbReference type="PANTHER" id="PTHR30154">
    <property type="entry name" value="LEUCINE-RESPONSIVE REGULATORY PROTEIN"/>
    <property type="match status" value="1"/>
</dbReference>
<dbReference type="GO" id="GO:0043565">
    <property type="term" value="F:sequence-specific DNA binding"/>
    <property type="evidence" value="ECO:0007669"/>
    <property type="project" value="InterPro"/>
</dbReference>
<dbReference type="SUPFAM" id="SSF54909">
    <property type="entry name" value="Dimeric alpha+beta barrel"/>
    <property type="match status" value="1"/>
</dbReference>
<keyword evidence="6" id="KW-1185">Reference proteome</keyword>
<proteinExistence type="predicted"/>
<dbReference type="Proteomes" id="UP000614047">
    <property type="component" value="Unassembled WGS sequence"/>
</dbReference>
<dbReference type="PRINTS" id="PR00033">
    <property type="entry name" value="HTHASNC"/>
</dbReference>
<evidence type="ECO:0000256" key="1">
    <source>
        <dbReference type="ARBA" id="ARBA00023015"/>
    </source>
</evidence>
<evidence type="ECO:0000256" key="3">
    <source>
        <dbReference type="ARBA" id="ARBA00023163"/>
    </source>
</evidence>
<organism evidence="5 6">
    <name type="scientific">Actinomadura viridis</name>
    <dbReference type="NCBI Taxonomy" id="58110"/>
    <lineage>
        <taxon>Bacteria</taxon>
        <taxon>Bacillati</taxon>
        <taxon>Actinomycetota</taxon>
        <taxon>Actinomycetes</taxon>
        <taxon>Streptosporangiales</taxon>
        <taxon>Thermomonosporaceae</taxon>
        <taxon>Actinomadura</taxon>
    </lineage>
</organism>
<sequence length="317" mass="34224">MDSVTLGQVDLQLLHALHLDGRAPFSRIAEVLGVSDRTAVRRFARLRDTGTARVTAVVDSRGLGHAEWLVRLRILPSGAAALARELARRPDTAWVTVLSSGTEIVFILRAPAGTAAPLAGLTRHPRILGVEAHRLLRHLMERRWFGRTSALTDEQVSALRPPPVGTAAPIALNDLDRRLLPALAADGRAAYPRLAGQVGWSESAVRRRLEELRRSGMVRFDVEVDPVVLGYPAQCLIWLTVVPSRLAATAGALAADSEAAFVGATTGPHNLLAIAVCRDEDALYTYLSDRIGSLDGVERVETAPITSYVKRVAPTGR</sequence>
<gene>
    <name evidence="5" type="ORF">IW256_006145</name>
</gene>
<keyword evidence="2 5" id="KW-0238">DNA-binding</keyword>
<dbReference type="SMART" id="SM00344">
    <property type="entry name" value="HTH_ASNC"/>
    <property type="match status" value="2"/>
</dbReference>
<dbReference type="GO" id="GO:0043200">
    <property type="term" value="P:response to amino acid"/>
    <property type="evidence" value="ECO:0007669"/>
    <property type="project" value="TreeGrafter"/>
</dbReference>
<dbReference type="Pfam" id="PF13404">
    <property type="entry name" value="HTH_AsnC-type"/>
    <property type="match status" value="2"/>
</dbReference>
<dbReference type="AlphaFoldDB" id="A0A931DM36"/>
<dbReference type="PROSITE" id="PS50956">
    <property type="entry name" value="HTH_ASNC_2"/>
    <property type="match status" value="1"/>
</dbReference>
<name>A0A931DM36_9ACTN</name>
<dbReference type="InterPro" id="IPR036388">
    <property type="entry name" value="WH-like_DNA-bd_sf"/>
</dbReference>
<dbReference type="SUPFAM" id="SSF46785">
    <property type="entry name" value="Winged helix' DNA-binding domain"/>
    <property type="match status" value="2"/>
</dbReference>
<evidence type="ECO:0000313" key="5">
    <source>
        <dbReference type="EMBL" id="MBG6092032.1"/>
    </source>
</evidence>
<dbReference type="PANTHER" id="PTHR30154:SF34">
    <property type="entry name" value="TRANSCRIPTIONAL REGULATOR AZLB"/>
    <property type="match status" value="1"/>
</dbReference>
<keyword evidence="1" id="KW-0805">Transcription regulation</keyword>
<dbReference type="GO" id="GO:0005829">
    <property type="term" value="C:cytosol"/>
    <property type="evidence" value="ECO:0007669"/>
    <property type="project" value="TreeGrafter"/>
</dbReference>
<dbReference type="RefSeq" id="WP_197014275.1">
    <property type="nucleotide sequence ID" value="NZ_BAABES010000002.1"/>
</dbReference>
<comment type="caution">
    <text evidence="5">The sequence shown here is derived from an EMBL/GenBank/DDBJ whole genome shotgun (WGS) entry which is preliminary data.</text>
</comment>
<dbReference type="Gene3D" id="1.10.10.10">
    <property type="entry name" value="Winged helix-like DNA-binding domain superfamily/Winged helix DNA-binding domain"/>
    <property type="match status" value="2"/>
</dbReference>
<accession>A0A931DM36</accession>
<feature type="domain" description="HTH asnC-type" evidence="4">
    <location>
        <begin position="172"/>
        <end position="232"/>
    </location>
</feature>
<evidence type="ECO:0000259" key="4">
    <source>
        <dbReference type="PROSITE" id="PS50956"/>
    </source>
</evidence>
<dbReference type="InterPro" id="IPR019887">
    <property type="entry name" value="Tscrpt_reg_AsnC/Lrp_C"/>
</dbReference>